<reference evidence="2" key="1">
    <citation type="submission" date="2020-01" db="EMBL/GenBank/DDBJ databases">
        <authorList>
            <consortium name="DOE Joint Genome Institute"/>
            <person name="Haridas S."/>
            <person name="Albert R."/>
            <person name="Binder M."/>
            <person name="Bloem J."/>
            <person name="Labutti K."/>
            <person name="Salamov A."/>
            <person name="Andreopoulos B."/>
            <person name="Baker S.E."/>
            <person name="Barry K."/>
            <person name="Bills G."/>
            <person name="Bluhm B.H."/>
            <person name="Cannon C."/>
            <person name="Castanera R."/>
            <person name="Culley D.E."/>
            <person name="Daum C."/>
            <person name="Ezra D."/>
            <person name="Gonzalez J.B."/>
            <person name="Henrissat B."/>
            <person name="Kuo A."/>
            <person name="Liang C."/>
            <person name="Lipzen A."/>
            <person name="Lutzoni F."/>
            <person name="Magnuson J."/>
            <person name="Mondo S."/>
            <person name="Nolan M."/>
            <person name="Ohm R."/>
            <person name="Pangilinan J."/>
            <person name="Park H.-J."/>
            <person name="Ramirez L."/>
            <person name="Alfaro M."/>
            <person name="Sun H."/>
            <person name="Tritt A."/>
            <person name="Yoshinaga Y."/>
            <person name="Zwiers L.-H."/>
            <person name="Turgeon B.G."/>
            <person name="Goodwin S.B."/>
            <person name="Spatafora J.W."/>
            <person name="Crous P.W."/>
            <person name="Grigoriev I.V."/>
        </authorList>
    </citation>
    <scope>NUCLEOTIDE SEQUENCE</scope>
    <source>
        <strain evidence="2">CBS 342.82</strain>
    </source>
</reference>
<dbReference type="OrthoDB" id="2107880at2759"/>
<organism evidence="2">
    <name type="scientific">Dissoconium aciculare CBS 342.82</name>
    <dbReference type="NCBI Taxonomy" id="1314786"/>
    <lineage>
        <taxon>Eukaryota</taxon>
        <taxon>Fungi</taxon>
        <taxon>Dikarya</taxon>
        <taxon>Ascomycota</taxon>
        <taxon>Pezizomycotina</taxon>
        <taxon>Dothideomycetes</taxon>
        <taxon>Dothideomycetidae</taxon>
        <taxon>Mycosphaerellales</taxon>
        <taxon>Dissoconiaceae</taxon>
        <taxon>Dissoconium</taxon>
    </lineage>
</organism>
<dbReference type="RefSeq" id="XP_033461837.1">
    <property type="nucleotide sequence ID" value="XM_033607382.1"/>
</dbReference>
<evidence type="ECO:0000313" key="2">
    <source>
        <dbReference type="RefSeq" id="XP_033461837.1"/>
    </source>
</evidence>
<reference evidence="2" key="2">
    <citation type="submission" date="2020-04" db="EMBL/GenBank/DDBJ databases">
        <authorList>
            <consortium name="NCBI Genome Project"/>
        </authorList>
    </citation>
    <scope>NUCLEOTIDE SEQUENCE</scope>
    <source>
        <strain evidence="2">CBS 342.82</strain>
    </source>
</reference>
<dbReference type="GeneID" id="54365182"/>
<dbReference type="GO" id="GO:0043022">
    <property type="term" value="F:ribosome binding"/>
    <property type="evidence" value="ECO:0007669"/>
    <property type="project" value="InterPro"/>
</dbReference>
<dbReference type="Proteomes" id="UP000504637">
    <property type="component" value="Unplaced"/>
</dbReference>
<reference evidence="2" key="3">
    <citation type="submission" date="2025-08" db="UniProtKB">
        <authorList>
            <consortium name="RefSeq"/>
        </authorList>
    </citation>
    <scope>IDENTIFICATION</scope>
    <source>
        <strain evidence="2">CBS 342.82</strain>
    </source>
</reference>
<dbReference type="AlphaFoldDB" id="A0A6J3M9T0"/>
<evidence type="ECO:0000313" key="1">
    <source>
        <dbReference type="Proteomes" id="UP000504637"/>
    </source>
</evidence>
<keyword evidence="1" id="KW-1185">Reference proteome</keyword>
<protein>
    <submittedName>
        <fullName evidence="2">Uncharacterized protein</fullName>
    </submittedName>
</protein>
<dbReference type="PANTHER" id="PTHR28250">
    <property type="entry name" value="CYTOCHROME B PRE-MRNA-PROCESSING PROTEIN 6"/>
    <property type="match status" value="1"/>
</dbReference>
<dbReference type="PANTHER" id="PTHR28250:SF1">
    <property type="entry name" value="CYTOCHROME B PRE-MRNA-PROCESSING PROTEIN 6"/>
    <property type="match status" value="1"/>
</dbReference>
<dbReference type="GO" id="GO:0061671">
    <property type="term" value="C:Cbp3p-Cbp6 complex"/>
    <property type="evidence" value="ECO:0007669"/>
    <property type="project" value="InterPro"/>
</dbReference>
<dbReference type="GO" id="GO:0034551">
    <property type="term" value="P:mitochondrial respiratory chain complex III assembly"/>
    <property type="evidence" value="ECO:0007669"/>
    <property type="project" value="TreeGrafter"/>
</dbReference>
<name>A0A6J3M9T0_9PEZI</name>
<sequence>MSRVQIAANYTRILAQWPKDVLRPETNFSKVLEKRVQTPPIPFRDEEKEIKAAQLLLGNRFSNQTKLPQSLLRPYSNPQHYDVLKRELEEMPNRTWLQNFLKRLQNMVRFQ</sequence>
<proteinExistence type="predicted"/>
<gene>
    <name evidence="2" type="ORF">K489DRAFT_407551</name>
</gene>
<dbReference type="InterPro" id="IPR037653">
    <property type="entry name" value="Cbp6"/>
</dbReference>
<accession>A0A6J3M9T0</accession>
<dbReference type="Pfam" id="PF20180">
    <property type="entry name" value="UQCC2_CBP6"/>
    <property type="match status" value="1"/>
</dbReference>